<evidence type="ECO:0000313" key="1">
    <source>
        <dbReference type="EMBL" id="MPN11194.1"/>
    </source>
</evidence>
<accession>A0A645FFB9</accession>
<reference evidence="1" key="1">
    <citation type="submission" date="2019-08" db="EMBL/GenBank/DDBJ databases">
        <authorList>
            <person name="Kucharzyk K."/>
            <person name="Murdoch R.W."/>
            <person name="Higgins S."/>
            <person name="Loffler F."/>
        </authorList>
    </citation>
    <scope>NUCLEOTIDE SEQUENCE</scope>
</reference>
<proteinExistence type="predicted"/>
<gene>
    <name evidence="1" type="ORF">SDC9_158495</name>
</gene>
<dbReference type="EMBL" id="VSSQ01057395">
    <property type="protein sequence ID" value="MPN11194.1"/>
    <property type="molecule type" value="Genomic_DNA"/>
</dbReference>
<dbReference type="AlphaFoldDB" id="A0A645FFB9"/>
<sequence length="108" mass="12319">MAINRLSHHPGWVSEVDHPRIRAQFFHIFNNIKDNRNGTQAFEQPASAVGFLPQIPVAQRNAFILFTGLQLPYTQLGGNEISIFQCFTAIQRFKQLHRYAGFIDHALA</sequence>
<organism evidence="1">
    <name type="scientific">bioreactor metagenome</name>
    <dbReference type="NCBI Taxonomy" id="1076179"/>
    <lineage>
        <taxon>unclassified sequences</taxon>
        <taxon>metagenomes</taxon>
        <taxon>ecological metagenomes</taxon>
    </lineage>
</organism>
<name>A0A645FFB9_9ZZZZ</name>
<comment type="caution">
    <text evidence="1">The sequence shown here is derived from an EMBL/GenBank/DDBJ whole genome shotgun (WGS) entry which is preliminary data.</text>
</comment>
<protein>
    <submittedName>
        <fullName evidence="1">Uncharacterized protein</fullName>
    </submittedName>
</protein>